<dbReference type="OrthoDB" id="9998759at2759"/>
<sequence>MNSLLARYSSLIRLLRKYWTSVTIENVKDILDEIVSYLNKINNKQDGFYILTIICHEFTSINTLKIFNNPIIIDHQLFVYIGRTFEMLLTKSNHSHHISMTKVEEDCFYATSYFIAYLCLYRNEPLIHIYSTQTPNDLYLSCKQNCYESQDDWQKQYVFDFSAEKYGKSYQEIFLRKQCLDKFIHAIEDLSVNEYKSYHVKYKVVDRLIRLCSKLNIVNSSLLDAIAKCLCSKYYLRVLETVDICQPIFDPKQSFFIRECPEFIIQHSLNRQDKIAQSLCKTIFGYTETIFNKHLQIILNGEGILTKNQGGEVIEEETGARMQALVHHIKLLNYFASTPSTRKEFISSQIIDQILKILTSGALVDNIYENEQLFHVDVGVTFYSIILLYNLVLDQQLFTILEQKNVAVICERFHSAKDRQIQFASQTLSAIITHGMNIDEINDPDKFSIAYFRYVANMVDKSRQTQQENASKNFKGISRMYRSDQKVGGKFLTKPFLEKLKGDIEDLTVNDHESHRNICKNTNRSVRICSKMDTNKVKSLLDPIIRCLRSERYLSIFETIVLHQPKRTAGAVRERHELDPKQSLFIRECPEFIIQHSLNRQDEIAQSLCKTIFGYTETIFNKHLSTIIGGEETNERDEMMEKSMGIEALGCHIKLLNYFASTPSTRKEFISSQIIDQILMILTSDNEQLYHPDAGVISYSITLLYNLMFEKQLVAVLKEKNISNICSKLQLRKDKRIQFASQTLLVTLDEKIDIDTIHDPDKLLQAFIYYIKNSIDELRQSHDGVKLDGVLEKFKIIIKNEIIKEKIVEDKEGLLLITKCVYGKFDESTIQLPALDIIREIMFFGPKAIEKLKNNDLLIDKLVSLSNEETDNASILIKTIKKMKKKAAALMWNIGNEQASILKRKEKEKQQSRTTTDETIGELFLPEYQLSDTFDLIISYCYIDKQICHKIYNRLMATNSYRIWINKDNNSSGLQLQAINNSKMVLVCMSSKYRESQTCMTEIEYANKQKRPIIPLLVESKYKPKGWLNVMIGSQGNIDFTVAKDFDSSIFELIRKIDVIKNPDET</sequence>
<dbReference type="Gene3D" id="3.40.50.10140">
    <property type="entry name" value="Toll/interleukin-1 receptor homology (TIR) domain"/>
    <property type="match status" value="1"/>
</dbReference>
<dbReference type="Proteomes" id="UP000681722">
    <property type="component" value="Unassembled WGS sequence"/>
</dbReference>
<dbReference type="Gene3D" id="1.25.10.10">
    <property type="entry name" value="Leucine-rich Repeat Variant"/>
    <property type="match status" value="1"/>
</dbReference>
<protein>
    <recommendedName>
        <fullName evidence="1">TIR domain-containing protein</fullName>
    </recommendedName>
</protein>
<dbReference type="GO" id="GO:0007165">
    <property type="term" value="P:signal transduction"/>
    <property type="evidence" value="ECO:0007669"/>
    <property type="project" value="InterPro"/>
</dbReference>
<name>A0A814VTK0_9BILA</name>
<dbReference type="AlphaFoldDB" id="A0A814VTK0"/>
<dbReference type="InterPro" id="IPR016024">
    <property type="entry name" value="ARM-type_fold"/>
</dbReference>
<dbReference type="InterPro" id="IPR000157">
    <property type="entry name" value="TIR_dom"/>
</dbReference>
<dbReference type="SUPFAM" id="SSF48371">
    <property type="entry name" value="ARM repeat"/>
    <property type="match status" value="1"/>
</dbReference>
<dbReference type="PANTHER" id="PTHR46270">
    <property type="entry name" value="ARMADILLO-TYPE FOLD-RELATED"/>
    <property type="match status" value="1"/>
</dbReference>
<evidence type="ECO:0000313" key="2">
    <source>
        <dbReference type="EMBL" id="CAF1192289.1"/>
    </source>
</evidence>
<reference evidence="2" key="1">
    <citation type="submission" date="2021-02" db="EMBL/GenBank/DDBJ databases">
        <authorList>
            <person name="Nowell W R."/>
        </authorList>
    </citation>
    <scope>NUCLEOTIDE SEQUENCE</scope>
</reference>
<keyword evidence="4" id="KW-1185">Reference proteome</keyword>
<evidence type="ECO:0000313" key="3">
    <source>
        <dbReference type="EMBL" id="CAF3956550.1"/>
    </source>
</evidence>
<dbReference type="Pfam" id="PF13676">
    <property type="entry name" value="TIR_2"/>
    <property type="match status" value="1"/>
</dbReference>
<dbReference type="SUPFAM" id="SSF52200">
    <property type="entry name" value="Toll/Interleukin receptor TIR domain"/>
    <property type="match status" value="1"/>
</dbReference>
<dbReference type="Proteomes" id="UP000663829">
    <property type="component" value="Unassembled WGS sequence"/>
</dbReference>
<dbReference type="EMBL" id="CAJNOQ010008250">
    <property type="protein sequence ID" value="CAF1192289.1"/>
    <property type="molecule type" value="Genomic_DNA"/>
</dbReference>
<comment type="caution">
    <text evidence="2">The sequence shown here is derived from an EMBL/GenBank/DDBJ whole genome shotgun (WGS) entry which is preliminary data.</text>
</comment>
<proteinExistence type="predicted"/>
<dbReference type="InterPro" id="IPR035897">
    <property type="entry name" value="Toll_tir_struct_dom_sf"/>
</dbReference>
<accession>A0A814VTK0</accession>
<evidence type="ECO:0000259" key="1">
    <source>
        <dbReference type="Pfam" id="PF13676"/>
    </source>
</evidence>
<gene>
    <name evidence="2" type="ORF">GPM918_LOCUS23272</name>
    <name evidence="3" type="ORF">SRO942_LOCUS23271</name>
</gene>
<dbReference type="EMBL" id="CAJOBC010008251">
    <property type="protein sequence ID" value="CAF3956550.1"/>
    <property type="molecule type" value="Genomic_DNA"/>
</dbReference>
<evidence type="ECO:0000313" key="4">
    <source>
        <dbReference type="Proteomes" id="UP000663829"/>
    </source>
</evidence>
<feature type="domain" description="TIR" evidence="1">
    <location>
        <begin position="938"/>
        <end position="1046"/>
    </location>
</feature>
<dbReference type="InterPro" id="IPR011989">
    <property type="entry name" value="ARM-like"/>
</dbReference>
<dbReference type="PANTHER" id="PTHR46270:SF2">
    <property type="entry name" value="TIR DOMAIN-CONTAINING PROTEIN"/>
    <property type="match status" value="1"/>
</dbReference>
<organism evidence="2 4">
    <name type="scientific">Didymodactylos carnosus</name>
    <dbReference type="NCBI Taxonomy" id="1234261"/>
    <lineage>
        <taxon>Eukaryota</taxon>
        <taxon>Metazoa</taxon>
        <taxon>Spiralia</taxon>
        <taxon>Gnathifera</taxon>
        <taxon>Rotifera</taxon>
        <taxon>Eurotatoria</taxon>
        <taxon>Bdelloidea</taxon>
        <taxon>Philodinida</taxon>
        <taxon>Philodinidae</taxon>
        <taxon>Didymodactylos</taxon>
    </lineage>
</organism>